<keyword evidence="5" id="KW-0648">Protein biosynthesis</keyword>
<dbReference type="InterPro" id="IPR036621">
    <property type="entry name" value="Anticodon-bd_dom_sf"/>
</dbReference>
<evidence type="ECO:0000256" key="3">
    <source>
        <dbReference type="ARBA" id="ARBA00022741"/>
    </source>
</evidence>
<dbReference type="InterPro" id="IPR004154">
    <property type="entry name" value="Anticodon-bd"/>
</dbReference>
<comment type="similarity">
    <text evidence="1">Belongs to the class-II aminoacyl-tRNA synthetase family.</text>
</comment>
<dbReference type="HAMAP" id="MF_00127">
    <property type="entry name" value="His_tRNA_synth"/>
    <property type="match status" value="1"/>
</dbReference>
<dbReference type="GO" id="GO:0004821">
    <property type="term" value="F:histidine-tRNA ligase activity"/>
    <property type="evidence" value="ECO:0007669"/>
    <property type="project" value="UniProtKB-EC"/>
</dbReference>
<dbReference type="GO" id="GO:0006427">
    <property type="term" value="P:histidyl-tRNA aminoacylation"/>
    <property type="evidence" value="ECO:0007669"/>
    <property type="project" value="InterPro"/>
</dbReference>
<gene>
    <name evidence="8" type="ORF">LCGC14_0270770</name>
</gene>
<reference evidence="8" key="1">
    <citation type="journal article" date="2015" name="Nature">
        <title>Complex archaea that bridge the gap between prokaryotes and eukaryotes.</title>
        <authorList>
            <person name="Spang A."/>
            <person name="Saw J.H."/>
            <person name="Jorgensen S.L."/>
            <person name="Zaremba-Niedzwiedzka K."/>
            <person name="Martijn J."/>
            <person name="Lind A.E."/>
            <person name="van Eijk R."/>
            <person name="Schleper C."/>
            <person name="Guy L."/>
            <person name="Ettema T.J."/>
        </authorList>
    </citation>
    <scope>NUCLEOTIDE SEQUENCE</scope>
</reference>
<dbReference type="InterPro" id="IPR004516">
    <property type="entry name" value="HisRS/HisZ"/>
</dbReference>
<dbReference type="PROSITE" id="PS50862">
    <property type="entry name" value="AA_TRNA_LIGASE_II"/>
    <property type="match status" value="1"/>
</dbReference>
<keyword evidence="3" id="KW-0547">Nucleotide-binding</keyword>
<dbReference type="Pfam" id="PF03129">
    <property type="entry name" value="HGTP_anticodon"/>
    <property type="match status" value="1"/>
</dbReference>
<dbReference type="InterPro" id="IPR006195">
    <property type="entry name" value="aa-tRNA-synth_II"/>
</dbReference>
<dbReference type="EC" id="6.1.1.21" evidence="2"/>
<keyword evidence="4" id="KW-0067">ATP-binding</keyword>
<dbReference type="InterPro" id="IPR045864">
    <property type="entry name" value="aa-tRNA-synth_II/BPL/LPL"/>
</dbReference>
<evidence type="ECO:0000256" key="4">
    <source>
        <dbReference type="ARBA" id="ARBA00022840"/>
    </source>
</evidence>
<dbReference type="Gene3D" id="3.40.50.800">
    <property type="entry name" value="Anticodon-binding domain"/>
    <property type="match status" value="1"/>
</dbReference>
<dbReference type="InterPro" id="IPR041715">
    <property type="entry name" value="HisRS-like_core"/>
</dbReference>
<proteinExistence type="inferred from homology"/>
<comment type="catalytic activity">
    <reaction evidence="6">
        <text>tRNA(His) + L-histidine + ATP = L-histidyl-tRNA(His) + AMP + diphosphate + H(+)</text>
        <dbReference type="Rhea" id="RHEA:17313"/>
        <dbReference type="Rhea" id="RHEA-COMP:9665"/>
        <dbReference type="Rhea" id="RHEA-COMP:9689"/>
        <dbReference type="ChEBI" id="CHEBI:15378"/>
        <dbReference type="ChEBI" id="CHEBI:30616"/>
        <dbReference type="ChEBI" id="CHEBI:33019"/>
        <dbReference type="ChEBI" id="CHEBI:57595"/>
        <dbReference type="ChEBI" id="CHEBI:78442"/>
        <dbReference type="ChEBI" id="CHEBI:78527"/>
        <dbReference type="ChEBI" id="CHEBI:456215"/>
        <dbReference type="EC" id="6.1.1.21"/>
    </reaction>
</comment>
<evidence type="ECO:0000313" key="8">
    <source>
        <dbReference type="EMBL" id="KKN86208.1"/>
    </source>
</evidence>
<evidence type="ECO:0000259" key="7">
    <source>
        <dbReference type="PROSITE" id="PS50862"/>
    </source>
</evidence>
<dbReference type="Gene3D" id="3.30.930.10">
    <property type="entry name" value="Bira Bifunctional Protein, Domain 2"/>
    <property type="match status" value="1"/>
</dbReference>
<evidence type="ECO:0000256" key="6">
    <source>
        <dbReference type="ARBA" id="ARBA00047639"/>
    </source>
</evidence>
<dbReference type="AlphaFoldDB" id="A0A0F9X3Y0"/>
<sequence>MTDKIMRVPSDGAKGFRDLRGSELDLRSDLTNKIMKTYKSYGFDMLETPAVEPTAALGGFLPDTDRPNGGAFSFSTDEGDLTLRYDLTAPLARFVAGQGDGLTKPWRRSSVGPVWRNEKTAPGRYREFWQCDADLVGTPCVGADAEMISMADEALRNAGVGDFTIKVSNRKLLDGLLEGLGIADESRQRNIYRCIDKLDRLGTNGVAELLGPGRRDESGAYTAGQELSDPMIRAVIEFTAARDIDKVATAIGETITGNAGLREIEECLSLAREAGAPAVLDPTIVRGLSYYSGTVFEMDLQGEILDESGMPRRVGSIGGGGRYDNLIRRFTGRDLPCVGFSIGVTRLAQAMSMRSVQSERPLRPILICVVEEDGMMRAQTMARELRAQGMPAQVWYGASRNIGRQMKYADKIGASLAIIEGARERAAGEVVVKYLDLGREISQRAADRETWLSQEQQVSVAREDICLEIDAYLAK</sequence>
<name>A0A0F9X3Y0_9ZZZZ</name>
<dbReference type="GO" id="GO:0005524">
    <property type="term" value="F:ATP binding"/>
    <property type="evidence" value="ECO:0007669"/>
    <property type="project" value="UniProtKB-KW"/>
</dbReference>
<dbReference type="PANTHER" id="PTHR11476:SF7">
    <property type="entry name" value="HISTIDINE--TRNA LIGASE"/>
    <property type="match status" value="1"/>
</dbReference>
<dbReference type="EMBL" id="LAZR01000150">
    <property type="protein sequence ID" value="KKN86208.1"/>
    <property type="molecule type" value="Genomic_DNA"/>
</dbReference>
<dbReference type="NCBIfam" id="TIGR00442">
    <property type="entry name" value="hisS"/>
    <property type="match status" value="1"/>
</dbReference>
<evidence type="ECO:0000256" key="2">
    <source>
        <dbReference type="ARBA" id="ARBA00012815"/>
    </source>
</evidence>
<protein>
    <recommendedName>
        <fullName evidence="2">histidine--tRNA ligase</fullName>
        <ecNumber evidence="2">6.1.1.21</ecNumber>
    </recommendedName>
</protein>
<dbReference type="SUPFAM" id="SSF55681">
    <property type="entry name" value="Class II aaRS and biotin synthetases"/>
    <property type="match status" value="1"/>
</dbReference>
<dbReference type="PIRSF" id="PIRSF001549">
    <property type="entry name" value="His-tRNA_synth"/>
    <property type="match status" value="1"/>
</dbReference>
<evidence type="ECO:0000256" key="1">
    <source>
        <dbReference type="ARBA" id="ARBA00008226"/>
    </source>
</evidence>
<dbReference type="Pfam" id="PF13393">
    <property type="entry name" value="tRNA-synt_His"/>
    <property type="match status" value="1"/>
</dbReference>
<organism evidence="8">
    <name type="scientific">marine sediment metagenome</name>
    <dbReference type="NCBI Taxonomy" id="412755"/>
    <lineage>
        <taxon>unclassified sequences</taxon>
        <taxon>metagenomes</taxon>
        <taxon>ecological metagenomes</taxon>
    </lineage>
</organism>
<dbReference type="SUPFAM" id="SSF52954">
    <property type="entry name" value="Class II aaRS ABD-related"/>
    <property type="match status" value="1"/>
</dbReference>
<dbReference type="PANTHER" id="PTHR11476">
    <property type="entry name" value="HISTIDYL-TRNA SYNTHETASE"/>
    <property type="match status" value="1"/>
</dbReference>
<evidence type="ECO:0000256" key="5">
    <source>
        <dbReference type="ARBA" id="ARBA00022917"/>
    </source>
</evidence>
<dbReference type="GO" id="GO:0005737">
    <property type="term" value="C:cytoplasm"/>
    <property type="evidence" value="ECO:0007669"/>
    <property type="project" value="InterPro"/>
</dbReference>
<feature type="domain" description="Aminoacyl-transfer RNA synthetases class-II family profile" evidence="7">
    <location>
        <begin position="1"/>
        <end position="364"/>
    </location>
</feature>
<comment type="caution">
    <text evidence="8">The sequence shown here is derived from an EMBL/GenBank/DDBJ whole genome shotgun (WGS) entry which is preliminary data.</text>
</comment>
<dbReference type="CDD" id="cd00773">
    <property type="entry name" value="HisRS-like_core"/>
    <property type="match status" value="1"/>
</dbReference>
<dbReference type="InterPro" id="IPR015807">
    <property type="entry name" value="His-tRNA-ligase"/>
</dbReference>
<accession>A0A0F9X3Y0</accession>